<proteinExistence type="predicted"/>
<comment type="caution">
    <text evidence="1">The sequence shown here is derived from an EMBL/GenBank/DDBJ whole genome shotgun (WGS) entry which is preliminary data.</text>
</comment>
<dbReference type="EMBL" id="JANJYI010000009">
    <property type="protein sequence ID" value="KAK2633752.1"/>
    <property type="molecule type" value="Genomic_DNA"/>
</dbReference>
<sequence length="133" mass="15650">MLGNLTISDCPQLKSLHIKASWLHTFRYHGVLPCRELRLHDAMFNFRKGPGYRFANHDFNVFLHGIRYAKKLTLCRWTFEEITKDTWLKHVKVVKLDEFRSQEDEISLAKKLKEVFSAEPKIVAEQQHQIGSP</sequence>
<dbReference type="Proteomes" id="UP001280121">
    <property type="component" value="Unassembled WGS sequence"/>
</dbReference>
<name>A0AAD9WKL9_9ROSI</name>
<evidence type="ECO:0000313" key="2">
    <source>
        <dbReference type="Proteomes" id="UP001280121"/>
    </source>
</evidence>
<gene>
    <name evidence="1" type="ORF">Ddye_028544</name>
</gene>
<keyword evidence="2" id="KW-1185">Reference proteome</keyword>
<organism evidence="1 2">
    <name type="scientific">Dipteronia dyeriana</name>
    <dbReference type="NCBI Taxonomy" id="168575"/>
    <lineage>
        <taxon>Eukaryota</taxon>
        <taxon>Viridiplantae</taxon>
        <taxon>Streptophyta</taxon>
        <taxon>Embryophyta</taxon>
        <taxon>Tracheophyta</taxon>
        <taxon>Spermatophyta</taxon>
        <taxon>Magnoliopsida</taxon>
        <taxon>eudicotyledons</taxon>
        <taxon>Gunneridae</taxon>
        <taxon>Pentapetalae</taxon>
        <taxon>rosids</taxon>
        <taxon>malvids</taxon>
        <taxon>Sapindales</taxon>
        <taxon>Sapindaceae</taxon>
        <taxon>Hippocastanoideae</taxon>
        <taxon>Acereae</taxon>
        <taxon>Dipteronia</taxon>
    </lineage>
</organism>
<reference evidence="1" key="1">
    <citation type="journal article" date="2023" name="Plant J.">
        <title>Genome sequences and population genomics provide insights into the demographic history, inbreeding, and mutation load of two 'living fossil' tree species of Dipteronia.</title>
        <authorList>
            <person name="Feng Y."/>
            <person name="Comes H.P."/>
            <person name="Chen J."/>
            <person name="Zhu S."/>
            <person name="Lu R."/>
            <person name="Zhang X."/>
            <person name="Li P."/>
            <person name="Qiu J."/>
            <person name="Olsen K.M."/>
            <person name="Qiu Y."/>
        </authorList>
    </citation>
    <scope>NUCLEOTIDE SEQUENCE</scope>
    <source>
        <strain evidence="1">KIB01</strain>
    </source>
</reference>
<accession>A0AAD9WKL9</accession>
<dbReference type="AlphaFoldDB" id="A0AAD9WKL9"/>
<protein>
    <submittedName>
        <fullName evidence="1">Uncharacterized protein</fullName>
    </submittedName>
</protein>
<evidence type="ECO:0000313" key="1">
    <source>
        <dbReference type="EMBL" id="KAK2633752.1"/>
    </source>
</evidence>